<dbReference type="InterPro" id="IPR029052">
    <property type="entry name" value="Metallo-depent_PP-like"/>
</dbReference>
<sequence length="250" mass="29483">MVRFLDALSNLSPETKRLLHFIQTGDMLEMWLGREYQFRVRRGRTIWLDRESPDRTADWALEVMIQNTPVFEAFRRLQNAKLAEIKFLWGNHDAYLKSQKVTRQLGLPARDPVYIGLNQDLYAEHGHRFDPHNFDEVTYKPLLKPFYLNILIDGPKATYNNLTSGPRITNLVYYVPTVRQAEDWADDASSFFTGNPRARDTTMLGATLIYLYQRYDQRTNPLSIYVLGHTHARLLQTFNIRTEWHLYERP</sequence>
<gene>
    <name evidence="1" type="ORF">THIOM_004419</name>
</gene>
<organism evidence="1 2">
    <name type="scientific">Candidatus Thiomargarita nelsonii</name>
    <dbReference type="NCBI Taxonomy" id="1003181"/>
    <lineage>
        <taxon>Bacteria</taxon>
        <taxon>Pseudomonadati</taxon>
        <taxon>Pseudomonadota</taxon>
        <taxon>Gammaproteobacteria</taxon>
        <taxon>Thiotrichales</taxon>
        <taxon>Thiotrichaceae</taxon>
        <taxon>Thiomargarita</taxon>
    </lineage>
</organism>
<name>A0A176RW07_9GAMM</name>
<dbReference type="EMBL" id="LUTY01002616">
    <property type="protein sequence ID" value="OAD19909.1"/>
    <property type="molecule type" value="Genomic_DNA"/>
</dbReference>
<evidence type="ECO:0008006" key="3">
    <source>
        <dbReference type="Google" id="ProtNLM"/>
    </source>
</evidence>
<keyword evidence="2" id="KW-1185">Reference proteome</keyword>
<evidence type="ECO:0000313" key="2">
    <source>
        <dbReference type="Proteomes" id="UP000076962"/>
    </source>
</evidence>
<dbReference type="Proteomes" id="UP000076962">
    <property type="component" value="Unassembled WGS sequence"/>
</dbReference>
<dbReference type="AlphaFoldDB" id="A0A176RW07"/>
<reference evidence="1 2" key="1">
    <citation type="submission" date="2016-05" db="EMBL/GenBank/DDBJ databases">
        <title>Single-cell genome of chain-forming Candidatus Thiomargarita nelsonii and comparison to other large sulfur-oxidizing bacteria.</title>
        <authorList>
            <person name="Winkel M."/>
            <person name="Salman V."/>
            <person name="Woyke T."/>
            <person name="Schulz-Vogt H."/>
            <person name="Richter M."/>
            <person name="Flood B."/>
            <person name="Bailey J."/>
            <person name="Amann R."/>
            <person name="Mussmann M."/>
        </authorList>
    </citation>
    <scope>NUCLEOTIDE SEQUENCE [LARGE SCALE GENOMIC DNA]</scope>
    <source>
        <strain evidence="1 2">THI036</strain>
    </source>
</reference>
<accession>A0A176RW07</accession>
<dbReference type="SUPFAM" id="SSF56300">
    <property type="entry name" value="Metallo-dependent phosphatases"/>
    <property type="match status" value="1"/>
</dbReference>
<protein>
    <recommendedName>
        <fullName evidence="3">Calcineurin-like phosphoesterase domain-containing protein</fullName>
    </recommendedName>
</protein>
<proteinExistence type="predicted"/>
<comment type="caution">
    <text evidence="1">The sequence shown here is derived from an EMBL/GenBank/DDBJ whole genome shotgun (WGS) entry which is preliminary data.</text>
</comment>
<evidence type="ECO:0000313" key="1">
    <source>
        <dbReference type="EMBL" id="OAD19909.1"/>
    </source>
</evidence>